<reference evidence="24" key="1">
    <citation type="journal article" date="2022" name="bioRxiv">
        <title>Genomics of Preaxostyla Flagellates Illuminates Evolutionary Transitions and the Path Towards Mitochondrial Loss.</title>
        <authorList>
            <person name="Novak L.V.F."/>
            <person name="Treitli S.C."/>
            <person name="Pyrih J."/>
            <person name="Halakuc P."/>
            <person name="Pipaliya S.V."/>
            <person name="Vacek V."/>
            <person name="Brzon O."/>
            <person name="Soukal P."/>
            <person name="Eme L."/>
            <person name="Dacks J.B."/>
            <person name="Karnkowska A."/>
            <person name="Elias M."/>
            <person name="Hampl V."/>
        </authorList>
    </citation>
    <scope>NUCLEOTIDE SEQUENCE</scope>
    <source>
        <strain evidence="24">RCP-MX</strain>
    </source>
</reference>
<evidence type="ECO:0000256" key="20">
    <source>
        <dbReference type="ARBA" id="ARBA00032552"/>
    </source>
</evidence>
<keyword evidence="7" id="KW-0328">Glycosyltransferase</keyword>
<dbReference type="PANTHER" id="PTHR12871:SF0">
    <property type="entry name" value="ALPHA-1,6-MANNOSYL-GLYCOPROTEIN 2-BETA-N-ACETYLGLUCOSAMINYLTRANSFERASE"/>
    <property type="match status" value="1"/>
</dbReference>
<evidence type="ECO:0000256" key="6">
    <source>
        <dbReference type="ARBA" id="ARBA00014817"/>
    </source>
</evidence>
<comment type="caution">
    <text evidence="24">The sequence shown here is derived from an EMBL/GenBank/DDBJ whole genome shotgun (WGS) entry which is preliminary data.</text>
</comment>
<evidence type="ECO:0000256" key="4">
    <source>
        <dbReference type="ARBA" id="ARBA00011011"/>
    </source>
</evidence>
<evidence type="ECO:0000256" key="5">
    <source>
        <dbReference type="ARBA" id="ARBA00012613"/>
    </source>
</evidence>
<dbReference type="PANTHER" id="PTHR12871">
    <property type="entry name" value="BETA-1,2-N-ACETYLGLUCOSAMINYLTRANSFERASE II"/>
    <property type="match status" value="1"/>
</dbReference>
<evidence type="ECO:0000256" key="11">
    <source>
        <dbReference type="ARBA" id="ARBA00022968"/>
    </source>
</evidence>
<evidence type="ECO:0000256" key="10">
    <source>
        <dbReference type="ARBA" id="ARBA00022723"/>
    </source>
</evidence>
<evidence type="ECO:0000256" key="19">
    <source>
        <dbReference type="ARBA" id="ARBA00031203"/>
    </source>
</evidence>
<keyword evidence="11" id="KW-0735">Signal-anchor</keyword>
<dbReference type="EMBL" id="JAPMOS010000012">
    <property type="protein sequence ID" value="KAJ4460502.1"/>
    <property type="molecule type" value="Genomic_DNA"/>
</dbReference>
<keyword evidence="14 23" id="KW-0472">Membrane</keyword>
<proteinExistence type="inferred from homology"/>
<dbReference type="EC" id="2.4.1.143" evidence="5"/>
<keyword evidence="16" id="KW-0325">Glycoprotein</keyword>
<evidence type="ECO:0000256" key="8">
    <source>
        <dbReference type="ARBA" id="ARBA00022679"/>
    </source>
</evidence>
<keyword evidence="15" id="KW-1015">Disulfide bond</keyword>
<protein>
    <recommendedName>
        <fullName evidence="6">Alpha-1,6-mannosyl-glycoprotein 2-beta-N-acetylglucosaminyltransferase</fullName>
        <ecNumber evidence="5">2.4.1.143</ecNumber>
    </recommendedName>
    <alternativeName>
        <fullName evidence="21">Beta-1,2-N-acetylglucosaminyltransferase II</fullName>
    </alternativeName>
    <alternativeName>
        <fullName evidence="20">GlcNAc-T II</fullName>
    </alternativeName>
    <alternativeName>
        <fullName evidence="19">Mannoside acetylglucosaminyltransferase 2</fullName>
    </alternativeName>
    <alternativeName>
        <fullName evidence="18">N-glycosyl-oligosaccharide-glycoprotein N-acetylglucosaminyltransferase II</fullName>
    </alternativeName>
</protein>
<evidence type="ECO:0000256" key="7">
    <source>
        <dbReference type="ARBA" id="ARBA00022676"/>
    </source>
</evidence>
<sequence length="420" mass="46701">MRHILCITLTISPWVRRSTLRSVAQSSCDLRTPAWDNGPVGDQLQAASRQMGFPWPHAFRFRLRALKSSSRQSLILPLGCVVLVLFAFLYLTSNLGAANAKSRKILLELQSFQKAWNRDGPVLNPTYSLFPNHIPLVLYVHNRPDNFRQVVEALRAVEGISETRLYISHDGKYPEMDAIARSIDFCQVKQLFLPVSSAQPAPPWAIKRHWWWLMHEMFQRQLPGYRGDLLFIEEDQLLAPDAYRYAQAASLFKSGRLGRASHCHSESDGDARARVSIGAAPEAGELCRTLGGGEAIAACEGDLPHWAQEALSRMWGFVLRGPDEPSSGDGAGDPAQILAQLGHSSGGYGFNRTIFDAIKEAEDEFLEVPEDWDISMHNMIQYGYIGDALLRPAVTRLVTIGTSDTELEKVKACPACLTGL</sequence>
<keyword evidence="13" id="KW-0333">Golgi apparatus</keyword>
<keyword evidence="17" id="KW-0464">Manganese</keyword>
<keyword evidence="8" id="KW-0808">Transferase</keyword>
<evidence type="ECO:0000256" key="2">
    <source>
        <dbReference type="ARBA" id="ARBA00004323"/>
    </source>
</evidence>
<dbReference type="SUPFAM" id="SSF53448">
    <property type="entry name" value="Nucleotide-diphospho-sugar transferases"/>
    <property type="match status" value="1"/>
</dbReference>
<evidence type="ECO:0000256" key="17">
    <source>
        <dbReference type="ARBA" id="ARBA00023211"/>
    </source>
</evidence>
<comment type="cofactor">
    <cofactor evidence="1">
        <name>Mn(2+)</name>
        <dbReference type="ChEBI" id="CHEBI:29035"/>
    </cofactor>
</comment>
<gene>
    <name evidence="24" type="ORF">PAPYR_3117</name>
</gene>
<evidence type="ECO:0000256" key="16">
    <source>
        <dbReference type="ARBA" id="ARBA00023180"/>
    </source>
</evidence>
<evidence type="ECO:0000256" key="9">
    <source>
        <dbReference type="ARBA" id="ARBA00022692"/>
    </source>
</evidence>
<feature type="transmembrane region" description="Helical" evidence="23">
    <location>
        <begin position="74"/>
        <end position="93"/>
    </location>
</feature>
<name>A0ABQ8US04_9EUKA</name>
<comment type="subcellular location">
    <subcellularLocation>
        <location evidence="2">Golgi apparatus membrane</location>
        <topology evidence="2">Single-pass type II membrane protein</topology>
    </subcellularLocation>
</comment>
<keyword evidence="12 23" id="KW-1133">Transmembrane helix</keyword>
<accession>A0ABQ8US04</accession>
<evidence type="ECO:0000256" key="21">
    <source>
        <dbReference type="ARBA" id="ARBA00032915"/>
    </source>
</evidence>
<evidence type="ECO:0000256" key="12">
    <source>
        <dbReference type="ARBA" id="ARBA00022989"/>
    </source>
</evidence>
<comment type="catalytic activity">
    <reaction evidence="22">
        <text>an N(4)-{beta-D-GlcNAc-(1-&gt;2)-alpha-D-Man-(1-&gt;3)-[alpha-D-Man-(1-&gt;6)]-beta-D-Man-(1-&gt;4)-beta-D-GlcNAc-(1-&gt;4)-beta-D-GlcNAc}-L-asparaginyl-[protein] + UDP-N-acetyl-alpha-D-glucosamine = N(4)-{beta-D-GlcNAc-(1-&gt;2)-alpha-D-Man-(1-&gt;3)-[beta-D-GlcNAc-(1-&gt;2)-alpha-D-Man-(1-&gt;6)]-beta-D-Man-(1-&gt;4)-beta-D-GlcNAc-(1-&gt;4)-beta-D-GlcNAc}-L-asparaginyl-[protein] + UDP + H(+)</text>
        <dbReference type="Rhea" id="RHEA:12941"/>
        <dbReference type="Rhea" id="RHEA-COMP:13526"/>
        <dbReference type="Rhea" id="RHEA-COMP:14369"/>
        <dbReference type="ChEBI" id="CHEBI:15378"/>
        <dbReference type="ChEBI" id="CHEBI:57705"/>
        <dbReference type="ChEBI" id="CHEBI:58223"/>
        <dbReference type="ChEBI" id="CHEBI:60615"/>
        <dbReference type="ChEBI" id="CHEBI:60651"/>
        <dbReference type="EC" id="2.4.1.143"/>
    </reaction>
</comment>
<dbReference type="InterPro" id="IPR029044">
    <property type="entry name" value="Nucleotide-diphossugar_trans"/>
</dbReference>
<evidence type="ECO:0000256" key="22">
    <source>
        <dbReference type="ARBA" id="ARBA00093257"/>
    </source>
</evidence>
<keyword evidence="9 23" id="KW-0812">Transmembrane</keyword>
<evidence type="ECO:0000256" key="13">
    <source>
        <dbReference type="ARBA" id="ARBA00023034"/>
    </source>
</evidence>
<dbReference type="Pfam" id="PF05060">
    <property type="entry name" value="MGAT2"/>
    <property type="match status" value="2"/>
</dbReference>
<dbReference type="InterPro" id="IPR007754">
    <property type="entry name" value="GlcNAc_II"/>
</dbReference>
<evidence type="ECO:0000313" key="24">
    <source>
        <dbReference type="EMBL" id="KAJ4460502.1"/>
    </source>
</evidence>
<comment type="pathway">
    <text evidence="3">Protein modification; protein glycosylation.</text>
</comment>
<keyword evidence="10" id="KW-0479">Metal-binding</keyword>
<evidence type="ECO:0000256" key="23">
    <source>
        <dbReference type="SAM" id="Phobius"/>
    </source>
</evidence>
<dbReference type="Gene3D" id="3.90.550.10">
    <property type="entry name" value="Spore Coat Polysaccharide Biosynthesis Protein SpsA, Chain A"/>
    <property type="match status" value="1"/>
</dbReference>
<evidence type="ECO:0000313" key="25">
    <source>
        <dbReference type="Proteomes" id="UP001141327"/>
    </source>
</evidence>
<organism evidence="24 25">
    <name type="scientific">Paratrimastix pyriformis</name>
    <dbReference type="NCBI Taxonomy" id="342808"/>
    <lineage>
        <taxon>Eukaryota</taxon>
        <taxon>Metamonada</taxon>
        <taxon>Preaxostyla</taxon>
        <taxon>Paratrimastigidae</taxon>
        <taxon>Paratrimastix</taxon>
    </lineage>
</organism>
<evidence type="ECO:0000256" key="14">
    <source>
        <dbReference type="ARBA" id="ARBA00023136"/>
    </source>
</evidence>
<evidence type="ECO:0000256" key="1">
    <source>
        <dbReference type="ARBA" id="ARBA00001936"/>
    </source>
</evidence>
<evidence type="ECO:0000256" key="3">
    <source>
        <dbReference type="ARBA" id="ARBA00004922"/>
    </source>
</evidence>
<comment type="similarity">
    <text evidence="4">Belongs to the glycosyltransferase 16 (GT16) protein family.</text>
</comment>
<dbReference type="Proteomes" id="UP001141327">
    <property type="component" value="Unassembled WGS sequence"/>
</dbReference>
<evidence type="ECO:0000256" key="15">
    <source>
        <dbReference type="ARBA" id="ARBA00023157"/>
    </source>
</evidence>
<evidence type="ECO:0000256" key="18">
    <source>
        <dbReference type="ARBA" id="ARBA00029663"/>
    </source>
</evidence>
<keyword evidence="25" id="KW-1185">Reference proteome</keyword>